<sequence>MVARWRWAFKQLTRRLWFRASLFSLLGVATALLAVIFKGAIPETLPARIGADAVDKILGIIASSMLAVTTFSLSTMVAAYGAASSGVTPRATTLVMQDTTTQNALATFIGSFLFSLVGIIALSTGAYGAQGRVLLFAVTIAVVILIVYTLLRWIDHLSKLGRVGETIDRVETATIDAIRHRVQWPCLGGSPYPAAGVPPEAGLAVASDQTGYVQHIDVQALGQIAREHQALIYLDVLPGAFAHVGMVLAWMVPETSNAPTTREAPTEQILGAITLGTHRTFEHDPRFGLSVLSEIASRALSPAVNDPGTAIDVIGRGIRSLTCWGQPPAAQAEAEPDCQRVYVQSLDVDDLFDDFFGPIARDGAGLLEVDMRMTKALLSLAEINPTLFKPAASRHAARLLRYAENALGLDEDKRRLRELALPLLR</sequence>
<keyword evidence="1" id="KW-0812">Transmembrane</keyword>
<dbReference type="Pfam" id="PF10011">
    <property type="entry name" value="DUF2254"/>
    <property type="match status" value="1"/>
</dbReference>
<keyword evidence="1" id="KW-1133">Transmembrane helix</keyword>
<evidence type="ECO:0000313" key="2">
    <source>
        <dbReference type="EMBL" id="WFP07679.1"/>
    </source>
</evidence>
<evidence type="ECO:0000313" key="3">
    <source>
        <dbReference type="Proteomes" id="UP001214170"/>
    </source>
</evidence>
<evidence type="ECO:0000256" key="1">
    <source>
        <dbReference type="SAM" id="Phobius"/>
    </source>
</evidence>
<keyword evidence="3" id="KW-1185">Reference proteome</keyword>
<name>A0ABY8GS51_9BURK</name>
<feature type="transmembrane region" description="Helical" evidence="1">
    <location>
        <begin position="57"/>
        <end position="83"/>
    </location>
</feature>
<gene>
    <name evidence="2" type="ORF">P8T11_25790</name>
</gene>
<dbReference type="InterPro" id="IPR018723">
    <property type="entry name" value="DUF2254_membrane"/>
</dbReference>
<dbReference type="Proteomes" id="UP001214170">
    <property type="component" value="Chromosome"/>
</dbReference>
<dbReference type="EMBL" id="CP121261">
    <property type="protein sequence ID" value="WFP07679.1"/>
    <property type="molecule type" value="Genomic_DNA"/>
</dbReference>
<proteinExistence type="predicted"/>
<feature type="transmembrane region" description="Helical" evidence="1">
    <location>
        <begin position="16"/>
        <end position="37"/>
    </location>
</feature>
<feature type="transmembrane region" description="Helical" evidence="1">
    <location>
        <begin position="104"/>
        <end position="127"/>
    </location>
</feature>
<keyword evidence="1" id="KW-0472">Membrane</keyword>
<dbReference type="RefSeq" id="WP_268079410.1">
    <property type="nucleotide sequence ID" value="NZ_CP106885.1"/>
</dbReference>
<reference evidence="2 3" key="1">
    <citation type="submission" date="2023-03" db="EMBL/GenBank/DDBJ databases">
        <title>Achromobacter spanius LIG8.</title>
        <authorList>
            <person name="Shrestha S."/>
        </authorList>
    </citation>
    <scope>NUCLEOTIDE SEQUENCE [LARGE SCALE GENOMIC DNA]</scope>
    <source>
        <strain evidence="2 3">LIG8</strain>
    </source>
</reference>
<feature type="transmembrane region" description="Helical" evidence="1">
    <location>
        <begin position="133"/>
        <end position="151"/>
    </location>
</feature>
<accession>A0ABY8GS51</accession>
<protein>
    <submittedName>
        <fullName evidence="2">DUF2254 domain-containing protein</fullName>
    </submittedName>
</protein>
<organism evidence="2 3">
    <name type="scientific">Achromobacter spanius</name>
    <dbReference type="NCBI Taxonomy" id="217203"/>
    <lineage>
        <taxon>Bacteria</taxon>
        <taxon>Pseudomonadati</taxon>
        <taxon>Pseudomonadota</taxon>
        <taxon>Betaproteobacteria</taxon>
        <taxon>Burkholderiales</taxon>
        <taxon>Alcaligenaceae</taxon>
        <taxon>Achromobacter</taxon>
    </lineage>
</organism>